<comment type="caution">
    <text evidence="7">The sequence shown here is derived from an EMBL/GenBank/DDBJ whole genome shotgun (WGS) entry which is preliminary data.</text>
</comment>
<dbReference type="OrthoDB" id="958254at2759"/>
<evidence type="ECO:0000313" key="7">
    <source>
        <dbReference type="EMBL" id="KAF6201366.1"/>
    </source>
</evidence>
<sequence>MRVLAILLVSVYLFSSEVESSGGKVHVKVFYESQCPFCQHFFKKYLTPITEQLGDYMETYLNSYGNSLISDGKLECQHGPRECEYDLIQACAVDRMKGKSSTDRVMMASCFMKGAFKPTQTTGPLCSKQFGLDWDDVLKCSEGPEGMKLMKKNKEEMPHPFHGTPTVFVEGKNTNPWLLKNAVCTTLAEDNIKPAACKSVLV</sequence>
<reference evidence="7" key="1">
    <citation type="journal article" date="2021" name="Mol. Ecol. Resour.">
        <title>Apolygus lucorum genome provides insights into omnivorousness and mesophyll feeding.</title>
        <authorList>
            <person name="Liu Y."/>
            <person name="Liu H."/>
            <person name="Wang H."/>
            <person name="Huang T."/>
            <person name="Liu B."/>
            <person name="Yang B."/>
            <person name="Yin L."/>
            <person name="Li B."/>
            <person name="Zhang Y."/>
            <person name="Zhang S."/>
            <person name="Jiang F."/>
            <person name="Zhang X."/>
            <person name="Ren Y."/>
            <person name="Wang B."/>
            <person name="Wang S."/>
            <person name="Lu Y."/>
            <person name="Wu K."/>
            <person name="Fan W."/>
            <person name="Wang G."/>
        </authorList>
    </citation>
    <scope>NUCLEOTIDE SEQUENCE</scope>
    <source>
        <strain evidence="7">12Hb</strain>
    </source>
</reference>
<feature type="chain" id="PRO_5035851502" evidence="6">
    <location>
        <begin position="21"/>
        <end position="202"/>
    </location>
</feature>
<evidence type="ECO:0000256" key="5">
    <source>
        <dbReference type="ARBA" id="ARBA00023180"/>
    </source>
</evidence>
<dbReference type="Gene3D" id="3.40.30.10">
    <property type="entry name" value="Glutaredoxin"/>
    <property type="match status" value="1"/>
</dbReference>
<evidence type="ECO:0000256" key="1">
    <source>
        <dbReference type="ARBA" id="ARBA00004613"/>
    </source>
</evidence>
<organism evidence="7 8">
    <name type="scientific">Apolygus lucorum</name>
    <name type="common">Small green plant bug</name>
    <name type="synonym">Lygocoris lucorum</name>
    <dbReference type="NCBI Taxonomy" id="248454"/>
    <lineage>
        <taxon>Eukaryota</taxon>
        <taxon>Metazoa</taxon>
        <taxon>Ecdysozoa</taxon>
        <taxon>Arthropoda</taxon>
        <taxon>Hexapoda</taxon>
        <taxon>Insecta</taxon>
        <taxon>Pterygota</taxon>
        <taxon>Neoptera</taxon>
        <taxon>Paraneoptera</taxon>
        <taxon>Hemiptera</taxon>
        <taxon>Heteroptera</taxon>
        <taxon>Panheteroptera</taxon>
        <taxon>Cimicomorpha</taxon>
        <taxon>Miridae</taxon>
        <taxon>Mirini</taxon>
        <taxon>Apolygus</taxon>
    </lineage>
</organism>
<comment type="subcellular location">
    <subcellularLocation>
        <location evidence="1">Secreted</location>
    </subcellularLocation>
</comment>
<comment type="similarity">
    <text evidence="2">Belongs to the GILT family.</text>
</comment>
<gene>
    <name evidence="7" type="ORF">GE061_005814</name>
</gene>
<evidence type="ECO:0000256" key="6">
    <source>
        <dbReference type="SAM" id="SignalP"/>
    </source>
</evidence>
<feature type="signal peptide" evidence="6">
    <location>
        <begin position="1"/>
        <end position="20"/>
    </location>
</feature>
<dbReference type="InterPro" id="IPR036249">
    <property type="entry name" value="Thioredoxin-like_sf"/>
</dbReference>
<protein>
    <submittedName>
        <fullName evidence="7">Uncharacterized protein</fullName>
    </submittedName>
</protein>
<dbReference type="PANTHER" id="PTHR13234:SF8">
    <property type="entry name" value="GAMMA-INTERFERON-INDUCIBLE LYSOSOMAL THIOL REDUCTASE"/>
    <property type="match status" value="1"/>
</dbReference>
<proteinExistence type="inferred from homology"/>
<keyword evidence="8" id="KW-1185">Reference proteome</keyword>
<evidence type="ECO:0000256" key="4">
    <source>
        <dbReference type="ARBA" id="ARBA00022729"/>
    </source>
</evidence>
<dbReference type="Proteomes" id="UP000466442">
    <property type="component" value="Unassembled WGS sequence"/>
</dbReference>
<dbReference type="SUPFAM" id="SSF52833">
    <property type="entry name" value="Thioredoxin-like"/>
    <property type="match status" value="1"/>
</dbReference>
<dbReference type="GO" id="GO:0016671">
    <property type="term" value="F:oxidoreductase activity, acting on a sulfur group of donors, disulfide as acceptor"/>
    <property type="evidence" value="ECO:0007669"/>
    <property type="project" value="InterPro"/>
</dbReference>
<evidence type="ECO:0000256" key="2">
    <source>
        <dbReference type="ARBA" id="ARBA00005679"/>
    </source>
</evidence>
<keyword evidence="3" id="KW-0964">Secreted</keyword>
<dbReference type="EMBL" id="WIXP02000013">
    <property type="protein sequence ID" value="KAF6201366.1"/>
    <property type="molecule type" value="Genomic_DNA"/>
</dbReference>
<accession>A0A8S9WZY8</accession>
<name>A0A8S9WZY8_APOLU</name>
<dbReference type="GO" id="GO:0005576">
    <property type="term" value="C:extracellular region"/>
    <property type="evidence" value="ECO:0007669"/>
    <property type="project" value="UniProtKB-SubCell"/>
</dbReference>
<evidence type="ECO:0000313" key="8">
    <source>
        <dbReference type="Proteomes" id="UP000466442"/>
    </source>
</evidence>
<evidence type="ECO:0000256" key="3">
    <source>
        <dbReference type="ARBA" id="ARBA00022525"/>
    </source>
</evidence>
<dbReference type="AlphaFoldDB" id="A0A8S9WZY8"/>
<dbReference type="PANTHER" id="PTHR13234">
    <property type="entry name" value="GAMMA-INTERFERON INDUCIBLE LYSOSOMAL THIOL REDUCTASE GILT"/>
    <property type="match status" value="1"/>
</dbReference>
<dbReference type="InterPro" id="IPR004911">
    <property type="entry name" value="Interferon-induced_GILT"/>
</dbReference>
<keyword evidence="4 6" id="KW-0732">Signal</keyword>
<keyword evidence="5" id="KW-0325">Glycoprotein</keyword>
<dbReference type="Pfam" id="PF03227">
    <property type="entry name" value="GILT"/>
    <property type="match status" value="1"/>
</dbReference>